<reference evidence="7" key="1">
    <citation type="submission" date="2017-10" db="EMBL/GenBank/DDBJ databases">
        <title>Draft genome sequence of the planktic cyanobacteria Tychonema bourrellyi isolated from alpine lentic freshwater.</title>
        <authorList>
            <person name="Tett A."/>
            <person name="Armanini F."/>
            <person name="Asnicar F."/>
            <person name="Boscaini A."/>
            <person name="Pasolli E."/>
            <person name="Zolfo M."/>
            <person name="Donati C."/>
            <person name="Salmaso N."/>
            <person name="Segata N."/>
        </authorList>
    </citation>
    <scope>NUCLEOTIDE SEQUENCE</scope>
    <source>
        <strain evidence="7">FEM_GT703</strain>
    </source>
</reference>
<dbReference type="SUPFAM" id="SSF110296">
    <property type="entry name" value="Oligoxyloglucan reducing end-specific cellobiohydrolase"/>
    <property type="match status" value="1"/>
</dbReference>
<dbReference type="PIRSF" id="PIRSF017875">
    <property type="entry name" value="PSII_HCF136"/>
    <property type="match status" value="1"/>
</dbReference>
<evidence type="ECO:0000313" key="7">
    <source>
        <dbReference type="EMBL" id="PHX55596.1"/>
    </source>
</evidence>
<dbReference type="InterPro" id="IPR015943">
    <property type="entry name" value="WD40/YVTN_repeat-like_dom_sf"/>
</dbReference>
<feature type="domain" description="Photosynthesis system II assembly factor Ycf48/Hcf136-like" evidence="6">
    <location>
        <begin position="33"/>
        <end position="331"/>
    </location>
</feature>
<keyword evidence="1 4" id="KW-0602">Photosynthesis</keyword>
<dbReference type="Pfam" id="PF14870">
    <property type="entry name" value="PSII_BNR"/>
    <property type="match status" value="1"/>
</dbReference>
<keyword evidence="3 4" id="KW-0604">Photosystem II</keyword>
<evidence type="ECO:0000259" key="6">
    <source>
        <dbReference type="Pfam" id="PF14870"/>
    </source>
</evidence>
<keyword evidence="8" id="KW-1185">Reference proteome</keyword>
<dbReference type="InterPro" id="IPR028203">
    <property type="entry name" value="PSII_CF48-like_dom"/>
</dbReference>
<dbReference type="Proteomes" id="UP000226442">
    <property type="component" value="Unassembled WGS sequence"/>
</dbReference>
<dbReference type="Gene3D" id="2.130.10.10">
    <property type="entry name" value="YVTN repeat-like/Quinoprotein amine dehydrogenase"/>
    <property type="match status" value="1"/>
</dbReference>
<organism evidence="7 8">
    <name type="scientific">Tychonema bourrellyi FEM_GT703</name>
    <dbReference type="NCBI Taxonomy" id="2040638"/>
    <lineage>
        <taxon>Bacteria</taxon>
        <taxon>Bacillati</taxon>
        <taxon>Cyanobacteriota</taxon>
        <taxon>Cyanophyceae</taxon>
        <taxon>Oscillatoriophycideae</taxon>
        <taxon>Oscillatoriales</taxon>
        <taxon>Microcoleaceae</taxon>
        <taxon>Tychonema</taxon>
    </lineage>
</organism>
<dbReference type="InterPro" id="IPR016705">
    <property type="entry name" value="Ycf48/Hcf136"/>
</dbReference>
<dbReference type="GO" id="GO:0015979">
    <property type="term" value="P:photosynthesis"/>
    <property type="evidence" value="ECO:0007669"/>
    <property type="project" value="UniProtKB-KW"/>
</dbReference>
<dbReference type="PANTHER" id="PTHR47199">
    <property type="entry name" value="PHOTOSYSTEM II STABILITY/ASSEMBLY FACTOR HCF136, CHLOROPLASTIC"/>
    <property type="match status" value="1"/>
</dbReference>
<dbReference type="GO" id="GO:0009523">
    <property type="term" value="C:photosystem II"/>
    <property type="evidence" value="ECO:0007669"/>
    <property type="project" value="UniProtKB-KW"/>
</dbReference>
<evidence type="ECO:0000256" key="3">
    <source>
        <dbReference type="ARBA" id="ARBA00023276"/>
    </source>
</evidence>
<dbReference type="OrthoDB" id="9813892at2"/>
<accession>A0A2G4F1G9</accession>
<keyword evidence="2 4" id="KW-0732">Signal</keyword>
<dbReference type="PANTHER" id="PTHR47199:SF2">
    <property type="entry name" value="PHOTOSYSTEM II STABILITY_ASSEMBLY FACTOR HCF136, CHLOROPLASTIC"/>
    <property type="match status" value="1"/>
</dbReference>
<evidence type="ECO:0000313" key="8">
    <source>
        <dbReference type="Proteomes" id="UP000226442"/>
    </source>
</evidence>
<evidence type="ECO:0000256" key="1">
    <source>
        <dbReference type="ARBA" id="ARBA00022531"/>
    </source>
</evidence>
<evidence type="ECO:0000256" key="5">
    <source>
        <dbReference type="PIRNR" id="PIRNR017875"/>
    </source>
</evidence>
<comment type="similarity">
    <text evidence="4 5">Belongs to the Ycf48 family.</text>
</comment>
<proteinExistence type="inferred from homology"/>
<gene>
    <name evidence="4" type="primary">ycf48</name>
    <name evidence="7" type="ORF">CP500_009980</name>
</gene>
<dbReference type="EMBL" id="NXIB02000047">
    <property type="protein sequence ID" value="PHX55596.1"/>
    <property type="molecule type" value="Genomic_DNA"/>
</dbReference>
<comment type="caution">
    <text evidence="7">The sequence shown here is derived from an EMBL/GenBank/DDBJ whole genome shotgun (WGS) entry which is preliminary data.</text>
</comment>
<name>A0A2G4F1G9_9CYAN</name>
<dbReference type="AlphaFoldDB" id="A0A2G4F1G9"/>
<dbReference type="RefSeq" id="WP_096831247.1">
    <property type="nucleotide sequence ID" value="NZ_NXIB02000047.1"/>
</dbReference>
<evidence type="ECO:0000256" key="4">
    <source>
        <dbReference type="HAMAP-Rule" id="MF_01348"/>
    </source>
</evidence>
<dbReference type="HAMAP" id="MF_01348">
    <property type="entry name" value="Ycf48"/>
    <property type="match status" value="1"/>
</dbReference>
<comment type="function">
    <text evidence="4">A factor required for optimal assembly of photosystem II (PSII), acting in the early stages of PSII assembly. Also plays a role in replacement of photodamaged D1 (psbA). Assists YidC in synthesis of chlorophyll-binding proteins.</text>
</comment>
<dbReference type="GO" id="GO:0031979">
    <property type="term" value="C:plasma membrane-derived thylakoid lumen"/>
    <property type="evidence" value="ECO:0007669"/>
    <property type="project" value="UniProtKB-SubCell"/>
</dbReference>
<sequence length="337" mass="36767">MVCSKTIVRFWQRIVMLLAAALICAGCSTIGSVSYNPWQVIALPTQANLQDIAFAGNDQHGWVVGSEATLFETTDGGTNWKPIALDIDDTRSRFSSVSFSGSEGWIVGQPSVLLHTDDEGKSWTRIALSSQLPGSPSTIAAQGPNSAEMTTDVGAIYRTSDGGKNWKAVVQDSFGVVRNINRSEDGQYVAVSSKGNFYSVWKPGQNTWEPHNRNSSRRLQNMGFTKDGRLWMIARGGQIQFSDASEAEGWGKPFFPDRKASWGLLDMAYRTNDEVWVAGGGGNLLCSLDGGKTWQKDREVEDVPANFYRIVFMGPERGFIIGANGTLLKYQGSAQAA</sequence>
<evidence type="ECO:0000256" key="2">
    <source>
        <dbReference type="ARBA" id="ARBA00022729"/>
    </source>
</evidence>
<dbReference type="NCBIfam" id="NF010237">
    <property type="entry name" value="PRK13684.1"/>
    <property type="match status" value="1"/>
</dbReference>
<protein>
    <recommendedName>
        <fullName evidence="4 5">Photosystem II assembly protein Ycf48</fullName>
    </recommendedName>
</protein>
<comment type="subcellular location">
    <subcellularLocation>
        <location evidence="4">Cellular thylakoid lumen</location>
    </subcellularLocation>
    <text evidence="4">Associated with a PSII precusor complex on the lumenal side of the thylakoid membrane.</text>
</comment>
<comment type="domain">
    <text evidence="4">A 7-bladed beta-propeller torus, about 55 by 55 Angstroms, with a depth of about 25 Angstroms and a central pore.</text>
</comment>
<keyword evidence="4" id="KW-0793">Thylakoid</keyword>